<reference evidence="1" key="1">
    <citation type="submission" date="2023-04" db="EMBL/GenBank/DDBJ databases">
        <title>Aspergillus oryzae NBRC 4228.</title>
        <authorList>
            <person name="Ichikawa N."/>
            <person name="Sato H."/>
            <person name="Tonouchi N."/>
        </authorList>
    </citation>
    <scope>NUCLEOTIDE SEQUENCE</scope>
    <source>
        <strain evidence="1">NBRC 4228</strain>
    </source>
</reference>
<dbReference type="EMBL" id="BSYA01000088">
    <property type="protein sequence ID" value="GMG31637.1"/>
    <property type="molecule type" value="Genomic_DNA"/>
</dbReference>
<organism evidence="1 2">
    <name type="scientific">Aspergillus oryzae</name>
    <name type="common">Yellow koji mold</name>
    <dbReference type="NCBI Taxonomy" id="5062"/>
    <lineage>
        <taxon>Eukaryota</taxon>
        <taxon>Fungi</taxon>
        <taxon>Dikarya</taxon>
        <taxon>Ascomycota</taxon>
        <taxon>Pezizomycotina</taxon>
        <taxon>Eurotiomycetes</taxon>
        <taxon>Eurotiomycetidae</taxon>
        <taxon>Eurotiales</taxon>
        <taxon>Aspergillaceae</taxon>
        <taxon>Aspergillus</taxon>
        <taxon>Aspergillus subgen. Circumdati</taxon>
    </lineage>
</organism>
<evidence type="ECO:0000313" key="2">
    <source>
        <dbReference type="Proteomes" id="UP001165205"/>
    </source>
</evidence>
<dbReference type="AlphaFoldDB" id="A0AAN4YNZ1"/>
<sequence length="102" mass="11154">MGLIKGVLKLTTYGGLASAGAFFYTTRNDVFVPMSPTDPIFQSAAYRKFNPEQNPTTHDLCVRKVPLSDINPTLLEKKGKLAEAFCAGVWSGWGKHGTLHPE</sequence>
<gene>
    <name evidence="1" type="ORF">Aory04_000749400</name>
</gene>
<proteinExistence type="predicted"/>
<comment type="caution">
    <text evidence="1">The sequence shown here is derived from an EMBL/GenBank/DDBJ whole genome shotgun (WGS) entry which is preliminary data.</text>
</comment>
<dbReference type="Proteomes" id="UP001165205">
    <property type="component" value="Unassembled WGS sequence"/>
</dbReference>
<name>A0AAN4YNZ1_ASPOZ</name>
<evidence type="ECO:0000313" key="1">
    <source>
        <dbReference type="EMBL" id="GMG31637.1"/>
    </source>
</evidence>
<protein>
    <submittedName>
        <fullName evidence="1">Unnamed protein product</fullName>
    </submittedName>
</protein>
<accession>A0AAN4YNZ1</accession>